<evidence type="ECO:0000256" key="8">
    <source>
        <dbReference type="RuleBase" id="RU363032"/>
    </source>
</evidence>
<accession>A0A097SSJ5</accession>
<evidence type="ECO:0000259" key="9">
    <source>
        <dbReference type="PROSITE" id="PS50928"/>
    </source>
</evidence>
<keyword evidence="3 8" id="KW-0813">Transport</keyword>
<keyword evidence="5 8" id="KW-0812">Transmembrane</keyword>
<keyword evidence="4" id="KW-1003">Cell membrane</keyword>
<dbReference type="InterPro" id="IPR000515">
    <property type="entry name" value="MetI-like"/>
</dbReference>
<protein>
    <submittedName>
        <fullName evidence="10">Spermidine/putrescine transport system permease PotB</fullName>
    </submittedName>
</protein>
<evidence type="ECO:0000256" key="7">
    <source>
        <dbReference type="ARBA" id="ARBA00023136"/>
    </source>
</evidence>
<evidence type="ECO:0000256" key="6">
    <source>
        <dbReference type="ARBA" id="ARBA00022989"/>
    </source>
</evidence>
<keyword evidence="6 8" id="KW-1133">Transmembrane helix</keyword>
<dbReference type="Pfam" id="PF00528">
    <property type="entry name" value="BPD_transp_1"/>
    <property type="match status" value="1"/>
</dbReference>
<evidence type="ECO:0000313" key="10">
    <source>
        <dbReference type="EMBL" id="AIV03554.1"/>
    </source>
</evidence>
<gene>
    <name evidence="10" type="primary">potB</name>
    <name evidence="10" type="ORF">MGM1_1680</name>
</gene>
<reference evidence="10 11" key="1">
    <citation type="journal article" date="2014" name="PLoS ONE">
        <title>An emerging Mycoplasma associated with trichomoniasis, vaginal infection and disease.</title>
        <authorList>
            <consortium name="Vaginal Microbiome Consortium"/>
            <person name="Fettweis J.M."/>
            <person name="Serrano M.G."/>
            <person name="Huang B."/>
            <person name="Brooks J.P."/>
            <person name="Glascock A.L."/>
            <person name="Sheth N.U."/>
            <person name="Strauss J.F.III."/>
            <person name="Jefferson K.K."/>
            <person name="Buck G.A."/>
        </authorList>
    </citation>
    <scope>NUCLEOTIDE SEQUENCE [LARGE SCALE GENOMIC DNA]</scope>
    <source>
        <strain evidence="10 11">VCU_M1</strain>
    </source>
</reference>
<dbReference type="PANTHER" id="PTHR42929:SF1">
    <property type="entry name" value="INNER MEMBRANE ABC TRANSPORTER PERMEASE PROTEIN YDCU-RELATED"/>
    <property type="match status" value="1"/>
</dbReference>
<evidence type="ECO:0000256" key="2">
    <source>
        <dbReference type="ARBA" id="ARBA00007069"/>
    </source>
</evidence>
<feature type="transmembrane region" description="Helical" evidence="8">
    <location>
        <begin position="101"/>
        <end position="122"/>
    </location>
</feature>
<dbReference type="GO" id="GO:0055085">
    <property type="term" value="P:transmembrane transport"/>
    <property type="evidence" value="ECO:0007669"/>
    <property type="project" value="InterPro"/>
</dbReference>
<feature type="transmembrane region" description="Helical" evidence="8">
    <location>
        <begin position="185"/>
        <end position="210"/>
    </location>
</feature>
<name>A0A097SSJ5_9BACT</name>
<keyword evidence="7 8" id="KW-0472">Membrane</keyword>
<evidence type="ECO:0000256" key="4">
    <source>
        <dbReference type="ARBA" id="ARBA00022475"/>
    </source>
</evidence>
<dbReference type="AlphaFoldDB" id="A0A097SSJ5"/>
<evidence type="ECO:0000256" key="3">
    <source>
        <dbReference type="ARBA" id="ARBA00022448"/>
    </source>
</evidence>
<evidence type="ECO:0000256" key="1">
    <source>
        <dbReference type="ARBA" id="ARBA00004651"/>
    </source>
</evidence>
<comment type="similarity">
    <text evidence="2">Belongs to the binding-protein-dependent transport system permease family. CysTW subfamily.</text>
</comment>
<dbReference type="GO" id="GO:0005886">
    <property type="term" value="C:plasma membrane"/>
    <property type="evidence" value="ECO:0007669"/>
    <property type="project" value="UniProtKB-SubCell"/>
</dbReference>
<dbReference type="STRING" id="1318617.MGM1_1680"/>
<sequence>MNMLKNKRFFRTAKANRALLLLPFILIVLLFIIIPLFLIIYKSFAPVDNLSFTENWAFIDNYIWGKILQSFLIALLATIICIGISYPFAMFLTFNIRSKNLKAIVVVLVTAPIWMSFLVKIVGLKTTFDLINGTQNSTFGDIYTVIGLVYIYLPFMILPLYNVLSEMPKNLIFASKDLGRSNAATFFYVILPYTFTALAAGVTLVFLPALTTVAVPQFMNGSSSGSMIGDIIMGWGADGQTNELSLARASTLSLVILLLILISYLLYVIGIKIYKKTKNKWFSRGIV</sequence>
<dbReference type="EMBL" id="CP007711">
    <property type="protein sequence ID" value="AIV03554.1"/>
    <property type="molecule type" value="Genomic_DNA"/>
</dbReference>
<evidence type="ECO:0000313" key="11">
    <source>
        <dbReference type="Proteomes" id="UP000030066"/>
    </source>
</evidence>
<dbReference type="InterPro" id="IPR035906">
    <property type="entry name" value="MetI-like_sf"/>
</dbReference>
<proteinExistence type="inferred from homology"/>
<dbReference type="PANTHER" id="PTHR42929">
    <property type="entry name" value="INNER MEMBRANE ABC TRANSPORTER PERMEASE PROTEIN YDCU-RELATED-RELATED"/>
    <property type="match status" value="1"/>
</dbReference>
<feature type="transmembrane region" description="Helical" evidence="8">
    <location>
        <begin position="252"/>
        <end position="274"/>
    </location>
</feature>
<dbReference type="SUPFAM" id="SSF161098">
    <property type="entry name" value="MetI-like"/>
    <property type="match status" value="1"/>
</dbReference>
<dbReference type="CDD" id="cd06261">
    <property type="entry name" value="TM_PBP2"/>
    <property type="match status" value="1"/>
</dbReference>
<feature type="transmembrane region" description="Helical" evidence="8">
    <location>
        <begin position="20"/>
        <end position="41"/>
    </location>
</feature>
<organism evidence="10 11">
    <name type="scientific">Candidatus Malacoplasma girerdii</name>
    <dbReference type="NCBI Taxonomy" id="1318617"/>
    <lineage>
        <taxon>Bacteria</taxon>
        <taxon>Bacillati</taxon>
        <taxon>Mycoplasmatota</taxon>
        <taxon>Mycoplasmoidales</taxon>
        <taxon>Mycoplasmoidaceae</taxon>
        <taxon>Malacoplasma</taxon>
    </lineage>
</organism>
<dbReference type="eggNOG" id="COG1176">
    <property type="taxonomic scope" value="Bacteria"/>
</dbReference>
<dbReference type="PROSITE" id="PS50928">
    <property type="entry name" value="ABC_TM1"/>
    <property type="match status" value="1"/>
</dbReference>
<dbReference type="Proteomes" id="UP000030066">
    <property type="component" value="Chromosome"/>
</dbReference>
<dbReference type="Gene3D" id="1.10.3720.10">
    <property type="entry name" value="MetI-like"/>
    <property type="match status" value="1"/>
</dbReference>
<evidence type="ECO:0000256" key="5">
    <source>
        <dbReference type="ARBA" id="ARBA00022692"/>
    </source>
</evidence>
<feature type="transmembrane region" description="Helical" evidence="8">
    <location>
        <begin position="67"/>
        <end position="89"/>
    </location>
</feature>
<comment type="subcellular location">
    <subcellularLocation>
        <location evidence="1 8">Cell membrane</location>
        <topology evidence="1 8">Multi-pass membrane protein</topology>
    </subcellularLocation>
</comment>
<dbReference type="HOGENOM" id="CLU_016047_18_8_14"/>
<dbReference type="KEGG" id="mgj:MGM1_1680"/>
<feature type="domain" description="ABC transmembrane type-1" evidence="9">
    <location>
        <begin position="67"/>
        <end position="267"/>
    </location>
</feature>
<keyword evidence="11" id="KW-1185">Reference proteome</keyword>
<feature type="transmembrane region" description="Helical" evidence="8">
    <location>
        <begin position="142"/>
        <end position="164"/>
    </location>
</feature>